<dbReference type="GO" id="GO:0008652">
    <property type="term" value="P:amino acid biosynthetic process"/>
    <property type="evidence" value="ECO:0007669"/>
    <property type="project" value="UniProtKB-KW"/>
</dbReference>
<feature type="domain" description="3-dehydroquinate synthase C-terminal" evidence="4">
    <location>
        <begin position="202"/>
        <end position="375"/>
    </location>
</feature>
<evidence type="ECO:0000313" key="5">
    <source>
        <dbReference type="EMBL" id="KAB2951588.1"/>
    </source>
</evidence>
<dbReference type="PANTHER" id="PTHR33563:SF1">
    <property type="entry name" value="3-DEHYDROQUINATE SYNTHASE"/>
    <property type="match status" value="1"/>
</dbReference>
<proteinExistence type="predicted"/>
<keyword evidence="6" id="KW-1185">Reference proteome</keyword>
<dbReference type="PANTHER" id="PTHR33563">
    <property type="match status" value="1"/>
</dbReference>
<dbReference type="InterPro" id="IPR002812">
    <property type="entry name" value="DHQS"/>
</dbReference>
<evidence type="ECO:0000259" key="4">
    <source>
        <dbReference type="Pfam" id="PF26558"/>
    </source>
</evidence>
<gene>
    <name evidence="5" type="ORF">F9B85_12245</name>
</gene>
<evidence type="ECO:0000313" key="6">
    <source>
        <dbReference type="Proteomes" id="UP000468766"/>
    </source>
</evidence>
<dbReference type="Pfam" id="PF01959">
    <property type="entry name" value="DHQS"/>
    <property type="match status" value="1"/>
</dbReference>
<dbReference type="InterPro" id="IPR030960">
    <property type="entry name" value="DHQS/DOIS_N"/>
</dbReference>
<dbReference type="Pfam" id="PF26558">
    <property type="entry name" value="DHQS_2nd"/>
    <property type="match status" value="1"/>
</dbReference>
<feature type="domain" description="3-dehydroquinate synthase N-terminal" evidence="3">
    <location>
        <begin position="61"/>
        <end position="187"/>
    </location>
</feature>
<evidence type="ECO:0000256" key="1">
    <source>
        <dbReference type="ARBA" id="ARBA00022605"/>
    </source>
</evidence>
<dbReference type="InterPro" id="IPR056179">
    <property type="entry name" value="DHQS_C"/>
</dbReference>
<accession>A0A6I0F035</accession>
<dbReference type="EMBL" id="WBXO01000011">
    <property type="protein sequence ID" value="KAB2951588.1"/>
    <property type="molecule type" value="Genomic_DNA"/>
</dbReference>
<name>A0A6I0F035_9FIRM</name>
<dbReference type="AlphaFoldDB" id="A0A6I0F035"/>
<comment type="caution">
    <text evidence="5">The sequence shown here is derived from an EMBL/GenBank/DDBJ whole genome shotgun (WGS) entry which is preliminary data.</text>
</comment>
<protein>
    <submittedName>
        <fullName evidence="5">3-dehydroquinate synthase</fullName>
    </submittedName>
</protein>
<dbReference type="Proteomes" id="UP000468766">
    <property type="component" value="Unassembled WGS sequence"/>
</dbReference>
<reference evidence="5 6" key="1">
    <citation type="submission" date="2019-10" db="EMBL/GenBank/DDBJ databases">
        <title>Whole-genome sequence of the extremophile Heliorestis acidaminivorans DSM 24790.</title>
        <authorList>
            <person name="Kyndt J.A."/>
            <person name="Meyer T.E."/>
        </authorList>
    </citation>
    <scope>NUCLEOTIDE SEQUENCE [LARGE SCALE GENOMIC DNA]</scope>
    <source>
        <strain evidence="5 6">DSM 24790</strain>
    </source>
</reference>
<dbReference type="OrthoDB" id="2043123at2"/>
<dbReference type="GO" id="GO:0016491">
    <property type="term" value="F:oxidoreductase activity"/>
    <property type="evidence" value="ECO:0007669"/>
    <property type="project" value="InterPro"/>
</dbReference>
<sequence>MASSLEQVEENRELWFDGRPVPLENKDIWSFVFNSNIHTFVVTLEQRLNGQFPLKSLLVTEVQESNDLAKLEGTEIVLSSNEQLLMDAKQKGFTTCFALFIQGSQDDLEVFSATALNFDYAIVDFDLPTNIPLELIIARLQDSSTRLLKKESTFDQLEVAFGVLEHGSDGVLLETTDIQVLHQASQYLDQQKKWQIQLQPFVVDEIRHIGMGMRVCVDTTGIMTADEGMLVGSTSFGGILVCSETHYLPYMNLRPFRVNAGALHSYVWMPGDKAEYLSDLTAGSKVLCVNKNGSARELTVGRIKMEMRPLLLIQGYIEGEKINVIVQDDWHIRLMNIKGEAQNSITIKRGDELLGYRCEPGRHVGLKVNEQILEK</sequence>
<dbReference type="GO" id="GO:0003856">
    <property type="term" value="F:3-dehydroquinate synthase activity"/>
    <property type="evidence" value="ECO:0007669"/>
    <property type="project" value="InterPro"/>
</dbReference>
<keyword evidence="1" id="KW-0028">Amino-acid biosynthesis</keyword>
<evidence type="ECO:0000259" key="3">
    <source>
        <dbReference type="Pfam" id="PF01959"/>
    </source>
</evidence>
<dbReference type="GO" id="GO:0009073">
    <property type="term" value="P:aromatic amino acid family biosynthetic process"/>
    <property type="evidence" value="ECO:0007669"/>
    <property type="project" value="UniProtKB-KW"/>
</dbReference>
<organism evidence="5 6">
    <name type="scientific">Heliorestis acidaminivorans</name>
    <dbReference type="NCBI Taxonomy" id="553427"/>
    <lineage>
        <taxon>Bacteria</taxon>
        <taxon>Bacillati</taxon>
        <taxon>Bacillota</taxon>
        <taxon>Clostridia</taxon>
        <taxon>Eubacteriales</taxon>
        <taxon>Heliobacteriaceae</taxon>
        <taxon>Heliorestis</taxon>
    </lineage>
</organism>
<keyword evidence="2" id="KW-0057">Aromatic amino acid biosynthesis</keyword>
<evidence type="ECO:0000256" key="2">
    <source>
        <dbReference type="ARBA" id="ARBA00023141"/>
    </source>
</evidence>